<evidence type="ECO:0000256" key="8">
    <source>
        <dbReference type="ARBA" id="ARBA00022581"/>
    </source>
</evidence>
<dbReference type="GO" id="GO:0075732">
    <property type="term" value="P:viral penetration into host nucleus"/>
    <property type="evidence" value="ECO:0007669"/>
    <property type="project" value="UniProtKB-KW"/>
</dbReference>
<dbReference type="GO" id="GO:0039615">
    <property type="term" value="C:T=1 icosahedral viral capsid"/>
    <property type="evidence" value="ECO:0007669"/>
    <property type="project" value="UniProtKB-KW"/>
</dbReference>
<evidence type="ECO:0000256" key="10">
    <source>
        <dbReference type="ARBA" id="ARBA00022804"/>
    </source>
</evidence>
<keyword evidence="5" id="KW-1163">Viral penetration into host nucleus</keyword>
<evidence type="ECO:0000256" key="9">
    <source>
        <dbReference type="ARBA" id="ARBA00022595"/>
    </source>
</evidence>
<keyword evidence="14" id="KW-1160">Virus entry into host cell</keyword>
<dbReference type="EMBL" id="JX185424">
    <property type="protein sequence ID" value="AFS65284.1"/>
    <property type="molecule type" value="Genomic_DNA"/>
</dbReference>
<dbReference type="GO" id="GO:0019069">
    <property type="term" value="P:viral capsid assembly"/>
    <property type="evidence" value="ECO:0007669"/>
    <property type="project" value="InterPro"/>
</dbReference>
<evidence type="ECO:0000256" key="2">
    <source>
        <dbReference type="ARBA" id="ARBA00004328"/>
    </source>
</evidence>
<evidence type="ECO:0000256" key="12">
    <source>
        <dbReference type="ARBA" id="ARBA00022890"/>
    </source>
</evidence>
<keyword evidence="10" id="KW-1161">Viral attachment to host cell</keyword>
<keyword evidence="12" id="KW-1164">Virus endocytosis by host</keyword>
<comment type="subunit">
    <text evidence="15">Homomultimer. Assembles in the nucleus, presumably in an immature form, then migrates to the cytoplasm once assembled as mature virion. Interacts with Rep; this interaction relocates Rep into the nucleus.</text>
</comment>
<evidence type="ECO:0000256" key="6">
    <source>
        <dbReference type="ARBA" id="ARBA00022561"/>
    </source>
</evidence>
<evidence type="ECO:0000256" key="14">
    <source>
        <dbReference type="ARBA" id="ARBA00023296"/>
    </source>
</evidence>
<dbReference type="KEGG" id="vg:18983261"/>
<evidence type="ECO:0000256" key="13">
    <source>
        <dbReference type="ARBA" id="ARBA00023125"/>
    </source>
</evidence>
<dbReference type="InterPro" id="IPR003383">
    <property type="entry name" value="Circovirus_capsid"/>
</dbReference>
<dbReference type="GO" id="GO:0019062">
    <property type="term" value="P:virion attachment to host cell"/>
    <property type="evidence" value="ECO:0007669"/>
    <property type="project" value="UniProtKB-KW"/>
</dbReference>
<sequence>MAYLRARYTNRRFSRRGLRQVQRRRRLIRRRRPRKSNLSCKFTTNLVLKQTTGIQYAHIAPALEDFAETTNLITNFEYYKIRKVRITVTPRNNVAYQGQTVPDYVIAPFHHPVDDKSISVDSLLTLDRHKKYRGTQRGHMTFKPAVIGLASTSLDDSSGTYATMRWSPKILITNNTTPQQVKHFCGLLAFAPQGSNAQEYEITLDAYCTFYNQKINKLL</sequence>
<evidence type="ECO:0000256" key="11">
    <source>
        <dbReference type="ARBA" id="ARBA00022844"/>
    </source>
</evidence>
<evidence type="ECO:0000256" key="15">
    <source>
        <dbReference type="ARBA" id="ARBA00046863"/>
    </source>
</evidence>
<comment type="subcellular location">
    <subcellularLocation>
        <location evidence="1">Host nucleus</location>
    </subcellularLocation>
    <subcellularLocation>
        <location evidence="2">Virion</location>
    </subcellularLocation>
</comment>
<organism evidence="16 17">
    <name type="scientific">Dragonfly associated cyclovirus 3</name>
    <dbReference type="NCBI Taxonomy" id="1234881"/>
    <lineage>
        <taxon>Viruses</taxon>
        <taxon>Monodnaviria</taxon>
        <taxon>Shotokuvirae</taxon>
        <taxon>Cressdnaviricota</taxon>
        <taxon>Arfiviricetes</taxon>
        <taxon>Cirlivirales</taxon>
        <taxon>Circoviridae</taxon>
        <taxon>Cyclovirus</taxon>
        <taxon>Cyclovirus tonbo</taxon>
    </lineage>
</organism>
<evidence type="ECO:0000313" key="16">
    <source>
        <dbReference type="EMBL" id="AFS65284.1"/>
    </source>
</evidence>
<reference evidence="16 17" key="1">
    <citation type="journal article" date="2012" name="J. Gen. Virol.">
        <title>Diverse circular single-stranded DNA viruses discovered in dragonflies (Odonata: Epiprocta).</title>
        <authorList>
            <person name="Rosario K."/>
            <person name="Dayaram A."/>
            <person name="Marinov M."/>
            <person name="Ware J."/>
            <person name="Kraberger S."/>
            <person name="Stainton D."/>
            <person name="Breitbart M."/>
            <person name="Varsani A."/>
        </authorList>
    </citation>
    <scope>NUCLEOTIDE SEQUENCE [LARGE SCALE GENOMIC DNA]</scope>
    <source>
        <strain evidence="16">FL2-5E-2010</strain>
    </source>
</reference>
<comment type="similarity">
    <text evidence="3">Belongs to the circoviridae capsid protein family.</text>
</comment>
<dbReference type="OrthoDB" id="18040at10239"/>
<keyword evidence="13" id="KW-0238">DNA-binding</keyword>
<evidence type="ECO:0000313" key="17">
    <source>
        <dbReference type="Proteomes" id="UP000164976"/>
    </source>
</evidence>
<keyword evidence="6" id="KW-0167">Capsid protein</keyword>
<dbReference type="GeneID" id="18983261"/>
<dbReference type="Proteomes" id="UP000164976">
    <property type="component" value="Segment"/>
</dbReference>
<dbReference type="GO" id="GO:0042025">
    <property type="term" value="C:host cell nucleus"/>
    <property type="evidence" value="ECO:0007669"/>
    <property type="project" value="UniProtKB-SubCell"/>
</dbReference>
<evidence type="ECO:0000256" key="4">
    <source>
        <dbReference type="ARBA" id="ARBA00022431"/>
    </source>
</evidence>
<dbReference type="GO" id="GO:0003677">
    <property type="term" value="F:DNA binding"/>
    <property type="evidence" value="ECO:0007669"/>
    <property type="project" value="UniProtKB-KW"/>
</dbReference>
<dbReference type="Gene3D" id="2.60.120.950">
    <property type="entry name" value="Circovirus capsid protein"/>
    <property type="match status" value="1"/>
</dbReference>
<proteinExistence type="inferred from homology"/>
<evidence type="ECO:0000256" key="3">
    <source>
        <dbReference type="ARBA" id="ARBA00010301"/>
    </source>
</evidence>
<protein>
    <submittedName>
        <fullName evidence="16">Putative capsid protein</fullName>
    </submittedName>
</protein>
<keyword evidence="9" id="KW-1162">Viral penetration into host cytoplasm</keyword>
<dbReference type="GO" id="GO:0043657">
    <property type="term" value="C:host cell"/>
    <property type="evidence" value="ECO:0007669"/>
    <property type="project" value="GOC"/>
</dbReference>
<keyword evidence="8" id="KW-0945">Host-virus interaction</keyword>
<keyword evidence="11" id="KW-0946">Virion</keyword>
<dbReference type="GO" id="GO:0075509">
    <property type="term" value="P:endocytosis involved in viral entry into host cell"/>
    <property type="evidence" value="ECO:0007669"/>
    <property type="project" value="UniProtKB-KW"/>
</dbReference>
<accession>K0A0Z7</accession>
<keyword evidence="7" id="KW-1048">Host nucleus</keyword>
<evidence type="ECO:0000256" key="7">
    <source>
        <dbReference type="ARBA" id="ARBA00022562"/>
    </source>
</evidence>
<name>K0A0Z7_9CIRC</name>
<keyword evidence="17" id="KW-1185">Reference proteome</keyword>
<dbReference type="InterPro" id="IPR038652">
    <property type="entry name" value="Circovirus_capsid_sf"/>
</dbReference>
<dbReference type="RefSeq" id="YP_009021848.1">
    <property type="nucleotide sequence ID" value="NC_023868.1"/>
</dbReference>
<evidence type="ECO:0000256" key="1">
    <source>
        <dbReference type="ARBA" id="ARBA00004147"/>
    </source>
</evidence>
<keyword evidence="4" id="KW-1140">T=1 icosahedral capsid protein</keyword>
<dbReference type="Pfam" id="PF02443">
    <property type="entry name" value="Circo_capsid"/>
    <property type="match status" value="1"/>
</dbReference>
<evidence type="ECO:0000256" key="5">
    <source>
        <dbReference type="ARBA" id="ARBA00022524"/>
    </source>
</evidence>